<keyword evidence="3" id="KW-0804">Transcription</keyword>
<proteinExistence type="predicted"/>
<dbReference type="PANTHER" id="PTHR30055">
    <property type="entry name" value="HTH-TYPE TRANSCRIPTIONAL REGULATOR RUTR"/>
    <property type="match status" value="1"/>
</dbReference>
<feature type="DNA-binding region" description="H-T-H motif" evidence="4">
    <location>
        <begin position="28"/>
        <end position="47"/>
    </location>
</feature>
<evidence type="ECO:0000256" key="3">
    <source>
        <dbReference type="ARBA" id="ARBA00023163"/>
    </source>
</evidence>
<evidence type="ECO:0000259" key="6">
    <source>
        <dbReference type="PROSITE" id="PS50977"/>
    </source>
</evidence>
<accession>A0ABR7RWM6</accession>
<dbReference type="InterPro" id="IPR050109">
    <property type="entry name" value="HTH-type_TetR-like_transc_reg"/>
</dbReference>
<keyword evidence="5" id="KW-0812">Transmembrane</keyword>
<dbReference type="RefSeq" id="WP_187804863.1">
    <property type="nucleotide sequence ID" value="NZ_LZEU01000001.1"/>
</dbReference>
<dbReference type="InterPro" id="IPR001647">
    <property type="entry name" value="HTH_TetR"/>
</dbReference>
<name>A0ABR7RWM6_AQUAC</name>
<feature type="domain" description="HTH tetR-type" evidence="6">
    <location>
        <begin position="5"/>
        <end position="65"/>
    </location>
</feature>
<sequence>MTRLNQAQRRIHKAALRLFAEKGVTQLNISDLAEEAGVARGTIYNNVETMDQLFGQVASQLSGEMHQRIAASFATVEDPAERLSKGMRHFIRRTHEEPHWGTFLNRFAMSNAAMRELLYSQVTVDLLQGLKIGRYQIRQENLTSVISLIASATLGAMFLVLEGIKTWREAGSETVELVLRALGIPAEEAHRLAGLDLPPLPAVD</sequence>
<gene>
    <name evidence="7" type="ORF">A9179_05605</name>
</gene>
<organism evidence="7 8">
    <name type="scientific">Aquipseudomonas alcaligenes</name>
    <name type="common">Pseudomonas alcaligenes</name>
    <dbReference type="NCBI Taxonomy" id="43263"/>
    <lineage>
        <taxon>Bacteria</taxon>
        <taxon>Pseudomonadati</taxon>
        <taxon>Pseudomonadota</taxon>
        <taxon>Gammaproteobacteria</taxon>
        <taxon>Pseudomonadales</taxon>
        <taxon>Pseudomonadaceae</taxon>
        <taxon>Aquipseudomonas</taxon>
    </lineage>
</organism>
<keyword evidence="5" id="KW-1133">Transmembrane helix</keyword>
<keyword evidence="2 4" id="KW-0238">DNA-binding</keyword>
<dbReference type="InterPro" id="IPR049513">
    <property type="entry name" value="TetR_C_40"/>
</dbReference>
<dbReference type="Pfam" id="PF00440">
    <property type="entry name" value="TetR_N"/>
    <property type="match status" value="1"/>
</dbReference>
<dbReference type="PRINTS" id="PR00455">
    <property type="entry name" value="HTHTETR"/>
</dbReference>
<comment type="caution">
    <text evidence="7">The sequence shown here is derived from an EMBL/GenBank/DDBJ whole genome shotgun (WGS) entry which is preliminary data.</text>
</comment>
<evidence type="ECO:0000313" key="8">
    <source>
        <dbReference type="Proteomes" id="UP000744555"/>
    </source>
</evidence>
<dbReference type="PROSITE" id="PS50977">
    <property type="entry name" value="HTH_TETR_2"/>
    <property type="match status" value="1"/>
</dbReference>
<evidence type="ECO:0000313" key="7">
    <source>
        <dbReference type="EMBL" id="MBC9249747.1"/>
    </source>
</evidence>
<keyword evidence="1" id="KW-0805">Transcription regulation</keyword>
<protein>
    <submittedName>
        <fullName evidence="7">TetR family transcriptional regulator</fullName>
    </submittedName>
</protein>
<dbReference type="Pfam" id="PF21306">
    <property type="entry name" value="TetR_C_40"/>
    <property type="match status" value="1"/>
</dbReference>
<keyword evidence="8" id="KW-1185">Reference proteome</keyword>
<dbReference type="SUPFAM" id="SSF46689">
    <property type="entry name" value="Homeodomain-like"/>
    <property type="match status" value="1"/>
</dbReference>
<evidence type="ECO:0000256" key="1">
    <source>
        <dbReference type="ARBA" id="ARBA00023015"/>
    </source>
</evidence>
<evidence type="ECO:0000256" key="5">
    <source>
        <dbReference type="SAM" id="Phobius"/>
    </source>
</evidence>
<keyword evidence="5" id="KW-0472">Membrane</keyword>
<dbReference type="InterPro" id="IPR009057">
    <property type="entry name" value="Homeodomain-like_sf"/>
</dbReference>
<dbReference type="EMBL" id="LZEU01000001">
    <property type="protein sequence ID" value="MBC9249747.1"/>
    <property type="molecule type" value="Genomic_DNA"/>
</dbReference>
<dbReference type="PANTHER" id="PTHR30055:SF234">
    <property type="entry name" value="HTH-TYPE TRANSCRIPTIONAL REGULATOR BETI"/>
    <property type="match status" value="1"/>
</dbReference>
<dbReference type="Proteomes" id="UP000744555">
    <property type="component" value="Unassembled WGS sequence"/>
</dbReference>
<reference evidence="7 8" key="1">
    <citation type="submission" date="2016-06" db="EMBL/GenBank/DDBJ databases">
        <authorList>
            <person name="Ramos C."/>
            <person name="Pintado A."/>
            <person name="Crespo-Gomez J.I."/>
        </authorList>
    </citation>
    <scope>NUCLEOTIDE SEQUENCE [LARGE SCALE GENOMIC DNA]</scope>
    <source>
        <strain evidence="7 8">AVO110</strain>
    </source>
</reference>
<evidence type="ECO:0000256" key="4">
    <source>
        <dbReference type="PROSITE-ProRule" id="PRU00335"/>
    </source>
</evidence>
<evidence type="ECO:0000256" key="2">
    <source>
        <dbReference type="ARBA" id="ARBA00023125"/>
    </source>
</evidence>
<dbReference type="Gene3D" id="1.10.357.10">
    <property type="entry name" value="Tetracycline Repressor, domain 2"/>
    <property type="match status" value="1"/>
</dbReference>
<feature type="transmembrane region" description="Helical" evidence="5">
    <location>
        <begin position="141"/>
        <end position="161"/>
    </location>
</feature>